<dbReference type="Gene3D" id="2.40.50.100">
    <property type="match status" value="1"/>
</dbReference>
<keyword evidence="4 7" id="KW-0808">Transferase</keyword>
<comment type="cofactor">
    <cofactor evidence="1 7">
        <name>(R)-lipoate</name>
        <dbReference type="ChEBI" id="CHEBI:83088"/>
    </cofactor>
</comment>
<feature type="domain" description="Lipoyl-binding" evidence="8">
    <location>
        <begin position="2"/>
        <end position="75"/>
    </location>
</feature>
<dbReference type="SUPFAM" id="SSF52777">
    <property type="entry name" value="CoA-dependent acyltransferases"/>
    <property type="match status" value="1"/>
</dbReference>
<dbReference type="InterPro" id="IPR000089">
    <property type="entry name" value="Biotin_lipoyl"/>
</dbReference>
<name>A0ABM9NP11_9GAMM</name>
<evidence type="ECO:0000256" key="4">
    <source>
        <dbReference type="ARBA" id="ARBA00022679"/>
    </source>
</evidence>
<keyword evidence="11" id="KW-1185">Reference proteome</keyword>
<comment type="similarity">
    <text evidence="2 7">Belongs to the 2-oxoacid dehydrogenase family.</text>
</comment>
<dbReference type="InterPro" id="IPR001078">
    <property type="entry name" value="2-oxoacid_DH_actylTfrase"/>
</dbReference>
<dbReference type="Gene3D" id="4.10.320.10">
    <property type="entry name" value="E3-binding domain"/>
    <property type="match status" value="1"/>
</dbReference>
<evidence type="ECO:0000256" key="3">
    <source>
        <dbReference type="ARBA" id="ARBA00011484"/>
    </source>
</evidence>
<dbReference type="Gene3D" id="3.30.559.10">
    <property type="entry name" value="Chloramphenicol acetyltransferase-like domain"/>
    <property type="match status" value="1"/>
</dbReference>
<evidence type="ECO:0000256" key="2">
    <source>
        <dbReference type="ARBA" id="ARBA00007317"/>
    </source>
</evidence>
<dbReference type="Pfam" id="PF00198">
    <property type="entry name" value="2-oxoacid_dh"/>
    <property type="match status" value="1"/>
</dbReference>
<dbReference type="PANTHER" id="PTHR43178:SF2">
    <property type="entry name" value="DIHYDROLIPOYLLYSINE-RESIDUE ACETYLTRANSFERASE COMPONENT OF PYRUVATE DEHYDROGENASE COMPLEX"/>
    <property type="match status" value="1"/>
</dbReference>
<dbReference type="InterPro" id="IPR004167">
    <property type="entry name" value="PSBD"/>
</dbReference>
<dbReference type="PANTHER" id="PTHR43178">
    <property type="entry name" value="DIHYDROLIPOAMIDE ACETYLTRANSFERASE COMPONENT OF PYRUVATE DEHYDROGENASE COMPLEX"/>
    <property type="match status" value="1"/>
</dbReference>
<dbReference type="PROSITE" id="PS50968">
    <property type="entry name" value="BIOTINYL_LIPOYL"/>
    <property type="match status" value="1"/>
</dbReference>
<dbReference type="Pfam" id="PF00364">
    <property type="entry name" value="Biotin_lipoyl"/>
    <property type="match status" value="1"/>
</dbReference>
<sequence>MFTEICIPDIGSDEVEVTEIMVNIGDSVVTEQSIITVESDKTLIEIPSPFSGTVKEIKISIGDKIKTGFVIMVFDTIDSSQKTKTLENLSKSQIPCTKKYTKNNLNVHATPIIRRLAREFDINLANINGTGRKNRILREDIQTYIKQAIKFIENNTLNNSIISNICTQSSKHNNIKNNEIQEIKIGRIQKISNKNITNNWMTIPHVTLIEDIDITELEKFRKNQNKKLEKKHDKIKITILSFIIKAVAHALEKNPKINSSISKDGNKLFLKKYINIGIAVDTFNGLLVPIIKNPNKKGIIEISNELIDISNKAKSEKLIPSDMQNGCITISNLGTIGTTAFTPIINGQETAIIGISRSSIKAVWDENKFIPRNILPISLSFDHRIIDGADGARFLITIKKIINDIRYLIM</sequence>
<dbReference type="EC" id="2.3.1.-" evidence="7"/>
<feature type="domain" description="Peripheral subunit-binding (PSBD)" evidence="9">
    <location>
        <begin position="108"/>
        <end position="145"/>
    </location>
</feature>
<keyword evidence="5 7" id="KW-0450">Lipoyl</keyword>
<dbReference type="InterPro" id="IPR050743">
    <property type="entry name" value="2-oxoacid_DH_E2_comp"/>
</dbReference>
<evidence type="ECO:0000313" key="11">
    <source>
        <dbReference type="Proteomes" id="UP001497533"/>
    </source>
</evidence>
<proteinExistence type="inferred from homology"/>
<dbReference type="GO" id="GO:0004742">
    <property type="term" value="F:dihydrolipoyllysine-residue acetyltransferase activity"/>
    <property type="evidence" value="ECO:0007669"/>
    <property type="project" value="UniProtKB-EC"/>
</dbReference>
<dbReference type="Pfam" id="PF02817">
    <property type="entry name" value="E3_binding"/>
    <property type="match status" value="1"/>
</dbReference>
<evidence type="ECO:0000256" key="6">
    <source>
        <dbReference type="ARBA" id="ARBA00023315"/>
    </source>
</evidence>
<dbReference type="SUPFAM" id="SSF47005">
    <property type="entry name" value="Peripheral subunit-binding domain of 2-oxo acid dehydrogenase complex"/>
    <property type="match status" value="1"/>
</dbReference>
<dbReference type="SUPFAM" id="SSF51230">
    <property type="entry name" value="Single hybrid motif"/>
    <property type="match status" value="1"/>
</dbReference>
<evidence type="ECO:0000256" key="1">
    <source>
        <dbReference type="ARBA" id="ARBA00001938"/>
    </source>
</evidence>
<evidence type="ECO:0000259" key="9">
    <source>
        <dbReference type="PROSITE" id="PS51826"/>
    </source>
</evidence>
<gene>
    <name evidence="10" type="primary">aceF</name>
    <name evidence="10" type="ORF">PRHACTZTBTEA_286</name>
</gene>
<dbReference type="InterPro" id="IPR036625">
    <property type="entry name" value="E3-bd_dom_sf"/>
</dbReference>
<dbReference type="CDD" id="cd06849">
    <property type="entry name" value="lipoyl_domain"/>
    <property type="match status" value="1"/>
</dbReference>
<dbReference type="InterPro" id="IPR011053">
    <property type="entry name" value="Single_hybrid_motif"/>
</dbReference>
<comment type="subunit">
    <text evidence="3">Forms a 24-polypeptide structural core with octahedral symmetry.</text>
</comment>
<reference evidence="10" key="1">
    <citation type="submission" date="2024-04" db="EMBL/GenBank/DDBJ databases">
        <authorList>
            <person name="Manzano-Marin A."/>
            <person name="Manzano-Marin A."/>
            <person name="Alejandro Manzano Marin A."/>
        </authorList>
    </citation>
    <scope>NUCLEOTIDE SEQUENCE [LARGE SCALE GENOMIC DNA]</scope>
    <source>
        <strain evidence="10">TABTEA</strain>
    </source>
</reference>
<evidence type="ECO:0000256" key="7">
    <source>
        <dbReference type="RuleBase" id="RU003423"/>
    </source>
</evidence>
<protein>
    <recommendedName>
        <fullName evidence="7">Dihydrolipoamide acetyltransferase component of pyruvate dehydrogenase complex</fullName>
        <ecNumber evidence="7">2.3.1.-</ecNumber>
    </recommendedName>
</protein>
<keyword evidence="10" id="KW-0670">Pyruvate</keyword>
<evidence type="ECO:0000256" key="5">
    <source>
        <dbReference type="ARBA" id="ARBA00022823"/>
    </source>
</evidence>
<dbReference type="Proteomes" id="UP001497533">
    <property type="component" value="Chromosome"/>
</dbReference>
<accession>A0ABM9NP11</accession>
<dbReference type="InterPro" id="IPR023213">
    <property type="entry name" value="CAT-like_dom_sf"/>
</dbReference>
<organism evidence="10 11">
    <name type="scientific">Candidatus Providencia siddallii</name>
    <dbReference type="NCBI Taxonomy" id="1715285"/>
    <lineage>
        <taxon>Bacteria</taxon>
        <taxon>Pseudomonadati</taxon>
        <taxon>Pseudomonadota</taxon>
        <taxon>Gammaproteobacteria</taxon>
        <taxon>Enterobacterales</taxon>
        <taxon>Morganellaceae</taxon>
        <taxon>Providencia</taxon>
    </lineage>
</organism>
<evidence type="ECO:0000313" key="10">
    <source>
        <dbReference type="EMBL" id="CAL1329208.1"/>
    </source>
</evidence>
<dbReference type="EMBL" id="OZ034688">
    <property type="protein sequence ID" value="CAL1329208.1"/>
    <property type="molecule type" value="Genomic_DNA"/>
</dbReference>
<evidence type="ECO:0000259" key="8">
    <source>
        <dbReference type="PROSITE" id="PS50968"/>
    </source>
</evidence>
<dbReference type="PROSITE" id="PS51826">
    <property type="entry name" value="PSBD"/>
    <property type="match status" value="1"/>
</dbReference>
<keyword evidence="6 7" id="KW-0012">Acyltransferase</keyword>